<evidence type="ECO:0000256" key="5">
    <source>
        <dbReference type="ARBA" id="ARBA00022824"/>
    </source>
</evidence>
<accession>A0ABN9Z2S7</accession>
<comment type="subcellular location">
    <subcellularLocation>
        <location evidence="1">Endoplasmic reticulum membrane</location>
        <topology evidence="1">Multi-pass membrane protein</topology>
    </subcellularLocation>
</comment>
<evidence type="ECO:0000256" key="4">
    <source>
        <dbReference type="ARBA" id="ARBA00022692"/>
    </source>
</evidence>
<evidence type="ECO:0000256" key="9">
    <source>
        <dbReference type="ARBA" id="ARBA00023136"/>
    </source>
</evidence>
<evidence type="ECO:0000256" key="10">
    <source>
        <dbReference type="ARBA" id="ARBA00038370"/>
    </source>
</evidence>
<gene>
    <name evidence="13" type="ORF">MPIPNATIZW_LOCUS893</name>
</gene>
<keyword evidence="9 12" id="KW-0472">Membrane</keyword>
<proteinExistence type="inferred from homology"/>
<evidence type="ECO:0000313" key="13">
    <source>
        <dbReference type="EMBL" id="CAK6432587.1"/>
    </source>
</evidence>
<evidence type="ECO:0000313" key="14">
    <source>
        <dbReference type="Proteomes" id="UP001314169"/>
    </source>
</evidence>
<dbReference type="PANTHER" id="PTHR47084">
    <property type="entry name" value="SERINE PALMITOYLTRANSFERASE SMALL SUBUNIT A"/>
    <property type="match status" value="1"/>
</dbReference>
<name>A0ABN9Z2S7_PIPNA</name>
<keyword evidence="4 12" id="KW-0812">Transmembrane</keyword>
<dbReference type="EMBL" id="OY882858">
    <property type="protein sequence ID" value="CAK6432587.1"/>
    <property type="molecule type" value="Genomic_DNA"/>
</dbReference>
<dbReference type="InterPro" id="IPR024512">
    <property type="entry name" value="Ser_palmitoyltrfase_ssu-like"/>
</dbReference>
<evidence type="ECO:0000256" key="3">
    <source>
        <dbReference type="ARBA" id="ARBA00004991"/>
    </source>
</evidence>
<keyword evidence="5" id="KW-0256">Endoplasmic reticulum</keyword>
<evidence type="ECO:0000256" key="6">
    <source>
        <dbReference type="ARBA" id="ARBA00022919"/>
    </source>
</evidence>
<feature type="compositionally biased region" description="Gly residues" evidence="11">
    <location>
        <begin position="49"/>
        <end position="61"/>
    </location>
</feature>
<feature type="region of interest" description="Disordered" evidence="11">
    <location>
        <begin position="1"/>
        <end position="83"/>
    </location>
</feature>
<evidence type="ECO:0000256" key="8">
    <source>
        <dbReference type="ARBA" id="ARBA00023098"/>
    </source>
</evidence>
<evidence type="ECO:0000256" key="12">
    <source>
        <dbReference type="SAM" id="Phobius"/>
    </source>
</evidence>
<dbReference type="PANTHER" id="PTHR47084:SF1">
    <property type="entry name" value="SERINE PALMITOYLTRANSFERASE SMALL SUBUNIT A"/>
    <property type="match status" value="1"/>
</dbReference>
<evidence type="ECO:0008006" key="15">
    <source>
        <dbReference type="Google" id="ProtNLM"/>
    </source>
</evidence>
<comment type="pathway">
    <text evidence="2">Lipid metabolism; sphingolipid metabolism.</text>
</comment>
<keyword evidence="6" id="KW-0746">Sphingolipid metabolism</keyword>
<reference evidence="13" key="1">
    <citation type="submission" date="2023-12" db="EMBL/GenBank/DDBJ databases">
        <authorList>
            <person name="Brown T."/>
        </authorList>
    </citation>
    <scope>NUCLEOTIDE SEQUENCE</scope>
</reference>
<evidence type="ECO:0000256" key="2">
    <source>
        <dbReference type="ARBA" id="ARBA00004760"/>
    </source>
</evidence>
<protein>
    <recommendedName>
        <fullName evidence="15">Serine palmitoyltransferase small subunit A</fullName>
    </recommendedName>
</protein>
<feature type="transmembrane region" description="Helical" evidence="12">
    <location>
        <begin position="158"/>
        <end position="179"/>
    </location>
</feature>
<evidence type="ECO:0000256" key="7">
    <source>
        <dbReference type="ARBA" id="ARBA00022989"/>
    </source>
</evidence>
<dbReference type="Proteomes" id="UP001314169">
    <property type="component" value="Chromosome 1"/>
</dbReference>
<evidence type="ECO:0000256" key="11">
    <source>
        <dbReference type="SAM" id="MobiDB-lite"/>
    </source>
</evidence>
<organism evidence="13 14">
    <name type="scientific">Pipistrellus nathusii</name>
    <name type="common">Nathusius' pipistrelle</name>
    <dbReference type="NCBI Taxonomy" id="59473"/>
    <lineage>
        <taxon>Eukaryota</taxon>
        <taxon>Metazoa</taxon>
        <taxon>Chordata</taxon>
        <taxon>Craniata</taxon>
        <taxon>Vertebrata</taxon>
        <taxon>Euteleostomi</taxon>
        <taxon>Mammalia</taxon>
        <taxon>Eutheria</taxon>
        <taxon>Laurasiatheria</taxon>
        <taxon>Chiroptera</taxon>
        <taxon>Yangochiroptera</taxon>
        <taxon>Vespertilionidae</taxon>
        <taxon>Pipistrellus</taxon>
    </lineage>
</organism>
<evidence type="ECO:0000256" key="1">
    <source>
        <dbReference type="ARBA" id="ARBA00004477"/>
    </source>
</evidence>
<dbReference type="Pfam" id="PF11779">
    <property type="entry name" value="SPT_ssu-like"/>
    <property type="match status" value="1"/>
</dbReference>
<keyword evidence="14" id="KW-1185">Reference proteome</keyword>
<dbReference type="InterPro" id="IPR051900">
    <property type="entry name" value="SPT_small_subunit"/>
</dbReference>
<comment type="similarity">
    <text evidence="10">Belongs to the SPTSS family. SPTSSA subfamily.</text>
</comment>
<keyword evidence="7 12" id="KW-1133">Transmembrane helix</keyword>
<keyword evidence="8" id="KW-0443">Lipid metabolism</keyword>
<sequence length="194" mass="20652">MPEASQISHKYFLGERSGQDRVPPGLHSRPAHQQLPGAGGAQGRPPGPSSGGAGAGAGAGRTRGQWSLPGGAGPAGARGWACPRVTRRRRPMGAGWRAGLGAGLQGTGRACGTDGRGLAAGRHTAGMALARAWKQMSWFYYQYLLVTALYMLEPWERTVFNSMLVSVVGMALYTGYVFMPQHIMAILHYFEIVQ</sequence>
<comment type="pathway">
    <text evidence="3">Sphingolipid metabolism.</text>
</comment>